<dbReference type="GO" id="GO:0003700">
    <property type="term" value="F:DNA-binding transcription factor activity"/>
    <property type="evidence" value="ECO:0007669"/>
    <property type="project" value="InterPro"/>
</dbReference>
<dbReference type="Gene3D" id="1.10.10.10">
    <property type="entry name" value="Winged helix-like DNA-binding domain superfamily/Winged helix DNA-binding domain"/>
    <property type="match status" value="1"/>
</dbReference>
<name>A0A6N9Q1Q1_9BACL</name>
<evidence type="ECO:0000313" key="6">
    <source>
        <dbReference type="EMBL" id="NBI28853.1"/>
    </source>
</evidence>
<reference evidence="6 7" key="1">
    <citation type="submission" date="2019-01" db="EMBL/GenBank/DDBJ databases">
        <title>Chengkuizengella sp. nov., isolated from deep-sea sediment of East Pacific Ocean.</title>
        <authorList>
            <person name="Yang J."/>
            <person name="Lai Q."/>
            <person name="Shao Z."/>
        </authorList>
    </citation>
    <scope>NUCLEOTIDE SEQUENCE [LARGE SCALE GENOMIC DNA]</scope>
    <source>
        <strain evidence="6 7">YPA3-1-1</strain>
    </source>
</reference>
<keyword evidence="2" id="KW-0805">Transcription regulation</keyword>
<comment type="caution">
    <text evidence="6">The sequence shown here is derived from an EMBL/GenBank/DDBJ whole genome shotgun (WGS) entry which is preliminary data.</text>
</comment>
<feature type="domain" description="HTH lysR-type" evidence="5">
    <location>
        <begin position="1"/>
        <end position="56"/>
    </location>
</feature>
<accession>A0A6N9Q1Q1</accession>
<gene>
    <name evidence="6" type="ORF">ERL59_07770</name>
</gene>
<keyword evidence="7" id="KW-1185">Reference proteome</keyword>
<evidence type="ECO:0000256" key="2">
    <source>
        <dbReference type="ARBA" id="ARBA00023015"/>
    </source>
</evidence>
<dbReference type="InterPro" id="IPR036390">
    <property type="entry name" value="WH_DNA-bd_sf"/>
</dbReference>
<dbReference type="Gene3D" id="3.40.190.290">
    <property type="match status" value="1"/>
</dbReference>
<evidence type="ECO:0000259" key="5">
    <source>
        <dbReference type="PROSITE" id="PS50931"/>
    </source>
</evidence>
<dbReference type="PRINTS" id="PR00039">
    <property type="entry name" value="HTHLYSR"/>
</dbReference>
<keyword evidence="3" id="KW-0238">DNA-binding</keyword>
<dbReference type="SUPFAM" id="SSF53850">
    <property type="entry name" value="Periplasmic binding protein-like II"/>
    <property type="match status" value="1"/>
</dbReference>
<dbReference type="Proteomes" id="UP000448943">
    <property type="component" value="Unassembled WGS sequence"/>
</dbReference>
<organism evidence="6 7">
    <name type="scientific">Chengkuizengella marina</name>
    <dbReference type="NCBI Taxonomy" id="2507566"/>
    <lineage>
        <taxon>Bacteria</taxon>
        <taxon>Bacillati</taxon>
        <taxon>Bacillota</taxon>
        <taxon>Bacilli</taxon>
        <taxon>Bacillales</taxon>
        <taxon>Paenibacillaceae</taxon>
        <taxon>Chengkuizengella</taxon>
    </lineage>
</organism>
<dbReference type="Pfam" id="PF00126">
    <property type="entry name" value="HTH_1"/>
    <property type="match status" value="1"/>
</dbReference>
<dbReference type="Pfam" id="PF03466">
    <property type="entry name" value="LysR_substrate"/>
    <property type="match status" value="1"/>
</dbReference>
<dbReference type="GO" id="GO:0000976">
    <property type="term" value="F:transcription cis-regulatory region binding"/>
    <property type="evidence" value="ECO:0007669"/>
    <property type="project" value="TreeGrafter"/>
</dbReference>
<dbReference type="AlphaFoldDB" id="A0A6N9Q1Q1"/>
<proteinExistence type="inferred from homology"/>
<comment type="similarity">
    <text evidence="1">Belongs to the LysR transcriptional regulatory family.</text>
</comment>
<dbReference type="InterPro" id="IPR036388">
    <property type="entry name" value="WH-like_DNA-bd_sf"/>
</dbReference>
<evidence type="ECO:0000313" key="7">
    <source>
        <dbReference type="Proteomes" id="UP000448943"/>
    </source>
</evidence>
<evidence type="ECO:0000256" key="3">
    <source>
        <dbReference type="ARBA" id="ARBA00023125"/>
    </source>
</evidence>
<dbReference type="OrthoDB" id="2659059at2"/>
<dbReference type="PROSITE" id="PS50931">
    <property type="entry name" value="HTH_LYSR"/>
    <property type="match status" value="1"/>
</dbReference>
<dbReference type="PANTHER" id="PTHR30126:SF40">
    <property type="entry name" value="HTH-TYPE TRANSCRIPTIONAL REGULATOR GLTR"/>
    <property type="match status" value="1"/>
</dbReference>
<sequence length="298" mass="34412">MEIMHMFATVVEEASLNQAAKKLNISQPALSRKISKFEEQLGVSLFNRKGNRLKLTPIGFITYEYALEMVELDKKFQKAVLDFKNGTKKSITIGASLTTLQSTLPDLIQLITKDSPETDIKAITGKTHEILTLVKKDRVDFGLVASKVEDKDIHCEPLFDDYLKLVIPKEHELSKQKMINTEDLDKLPMILFSKGTLYRILMEELFHHYKVYPEIKMEIDSFEAILRLVSTLRAATLLPHSYLRDSLLEDNDLLVINLNELKQTMRTTSLIYKNWDSLDPTTQNWIQKVKVQYQTYKI</sequence>
<protein>
    <submittedName>
        <fullName evidence="6">LysR family transcriptional regulator</fullName>
    </submittedName>
</protein>
<dbReference type="EMBL" id="SIJB01000018">
    <property type="protein sequence ID" value="NBI28853.1"/>
    <property type="molecule type" value="Genomic_DNA"/>
</dbReference>
<dbReference type="InterPro" id="IPR005119">
    <property type="entry name" value="LysR_subst-bd"/>
</dbReference>
<dbReference type="InterPro" id="IPR000847">
    <property type="entry name" value="LysR_HTH_N"/>
</dbReference>
<keyword evidence="4" id="KW-0804">Transcription</keyword>
<dbReference type="RefSeq" id="WP_160645649.1">
    <property type="nucleotide sequence ID" value="NZ_SIJB01000018.1"/>
</dbReference>
<dbReference type="CDD" id="cd05466">
    <property type="entry name" value="PBP2_LTTR_substrate"/>
    <property type="match status" value="1"/>
</dbReference>
<evidence type="ECO:0000256" key="4">
    <source>
        <dbReference type="ARBA" id="ARBA00023163"/>
    </source>
</evidence>
<dbReference type="FunFam" id="1.10.10.10:FF:000001">
    <property type="entry name" value="LysR family transcriptional regulator"/>
    <property type="match status" value="1"/>
</dbReference>
<dbReference type="PANTHER" id="PTHR30126">
    <property type="entry name" value="HTH-TYPE TRANSCRIPTIONAL REGULATOR"/>
    <property type="match status" value="1"/>
</dbReference>
<dbReference type="SUPFAM" id="SSF46785">
    <property type="entry name" value="Winged helix' DNA-binding domain"/>
    <property type="match status" value="1"/>
</dbReference>
<evidence type="ECO:0000256" key="1">
    <source>
        <dbReference type="ARBA" id="ARBA00009437"/>
    </source>
</evidence>